<keyword evidence="3" id="KW-1185">Reference proteome</keyword>
<dbReference type="Gene3D" id="3.10.450.530">
    <property type="entry name" value="Ribonuclease toxin, BrnT, of type II toxin-antitoxin system"/>
    <property type="match status" value="1"/>
</dbReference>
<dbReference type="Proteomes" id="UP000245396">
    <property type="component" value="Unassembled WGS sequence"/>
</dbReference>
<keyword evidence="1" id="KW-0472">Membrane</keyword>
<sequence>MPPSLPAKAGRFMAINVLIDGIVTVVFARLGREGLPIISMRPASNKERSL</sequence>
<evidence type="ECO:0000256" key="1">
    <source>
        <dbReference type="SAM" id="Phobius"/>
    </source>
</evidence>
<organism evidence="2 3">
    <name type="scientific">Pseudaminobacter salicylatoxidans</name>
    <dbReference type="NCBI Taxonomy" id="93369"/>
    <lineage>
        <taxon>Bacteria</taxon>
        <taxon>Pseudomonadati</taxon>
        <taxon>Pseudomonadota</taxon>
        <taxon>Alphaproteobacteria</taxon>
        <taxon>Hyphomicrobiales</taxon>
        <taxon>Phyllobacteriaceae</taxon>
        <taxon>Pseudaminobacter</taxon>
    </lineage>
</organism>
<protein>
    <submittedName>
        <fullName evidence="2">Uncharacterized protein</fullName>
    </submittedName>
</protein>
<name>A0A316C146_PSESE</name>
<reference evidence="2 3" key="1">
    <citation type="submission" date="2018-05" db="EMBL/GenBank/DDBJ databases">
        <title>Genomic Encyclopedia of Type Strains, Phase IV (KMG-IV): sequencing the most valuable type-strain genomes for metagenomic binning, comparative biology and taxonomic classification.</title>
        <authorList>
            <person name="Goeker M."/>
        </authorList>
    </citation>
    <scope>NUCLEOTIDE SEQUENCE [LARGE SCALE GENOMIC DNA]</scope>
    <source>
        <strain evidence="2 3">DSM 6986</strain>
    </source>
</reference>
<dbReference type="InterPro" id="IPR038573">
    <property type="entry name" value="BrnT_sf"/>
</dbReference>
<keyword evidence="1" id="KW-1133">Transmembrane helix</keyword>
<dbReference type="EMBL" id="QGGG01000009">
    <property type="protein sequence ID" value="PWJ82256.1"/>
    <property type="molecule type" value="Genomic_DNA"/>
</dbReference>
<gene>
    <name evidence="2" type="ORF">C7441_10923</name>
</gene>
<evidence type="ECO:0000313" key="2">
    <source>
        <dbReference type="EMBL" id="PWJ82256.1"/>
    </source>
</evidence>
<accession>A0A316C146</accession>
<comment type="caution">
    <text evidence="2">The sequence shown here is derived from an EMBL/GenBank/DDBJ whole genome shotgun (WGS) entry which is preliminary data.</text>
</comment>
<feature type="transmembrane region" description="Helical" evidence="1">
    <location>
        <begin position="12"/>
        <end position="31"/>
    </location>
</feature>
<keyword evidence="1" id="KW-0812">Transmembrane</keyword>
<evidence type="ECO:0000313" key="3">
    <source>
        <dbReference type="Proteomes" id="UP000245396"/>
    </source>
</evidence>
<proteinExistence type="predicted"/>
<dbReference type="AlphaFoldDB" id="A0A316C146"/>